<dbReference type="InParanoid" id="D2V743"/>
<evidence type="ECO:0000313" key="5">
    <source>
        <dbReference type="EMBL" id="EFC47305.1"/>
    </source>
</evidence>
<feature type="non-terminal residue" evidence="5">
    <location>
        <position position="1"/>
    </location>
</feature>
<dbReference type="Proteomes" id="UP000006671">
    <property type="component" value="Unassembled WGS sequence"/>
</dbReference>
<feature type="non-terminal residue" evidence="5">
    <location>
        <position position="123"/>
    </location>
</feature>
<dbReference type="GeneID" id="8848959"/>
<evidence type="ECO:0000256" key="2">
    <source>
        <dbReference type="ARBA" id="ARBA00011814"/>
    </source>
</evidence>
<sequence length="123" mass="13932">QVFSVVSNVNDYKLFLPNVKDSAFVKNGKETVSEPDKDGLVEKSSEAYLTVGFPPFVETYTSTVTLKEPVSVRAVSQNMKLFNKLSNYWTIAEGPAENTCRLTFHVDFEFSSKLYQHVANMFF</sequence>
<evidence type="ECO:0000256" key="1">
    <source>
        <dbReference type="ARBA" id="ARBA00006885"/>
    </source>
</evidence>
<dbReference type="Pfam" id="PF03364">
    <property type="entry name" value="Polyketide_cyc"/>
    <property type="match status" value="1"/>
</dbReference>
<dbReference type="FunCoup" id="D2V743">
    <property type="interactions" value="151"/>
</dbReference>
<evidence type="ECO:0000259" key="4">
    <source>
        <dbReference type="Pfam" id="PF03364"/>
    </source>
</evidence>
<keyword evidence="6" id="KW-1185">Reference proteome</keyword>
<dbReference type="PANTHER" id="PTHR12901:SF10">
    <property type="entry name" value="COENZYME Q-BINDING PROTEIN COQ10, MITOCHONDRIAL"/>
    <property type="match status" value="1"/>
</dbReference>
<feature type="domain" description="Coenzyme Q-binding protein COQ10 START" evidence="4">
    <location>
        <begin position="1"/>
        <end position="123"/>
    </location>
</feature>
<dbReference type="RefSeq" id="XP_002680049.1">
    <property type="nucleotide sequence ID" value="XM_002680003.1"/>
</dbReference>
<dbReference type="GO" id="GO:0048039">
    <property type="term" value="F:ubiquinone binding"/>
    <property type="evidence" value="ECO:0007669"/>
    <property type="project" value="InterPro"/>
</dbReference>
<organism evidence="6">
    <name type="scientific">Naegleria gruberi</name>
    <name type="common">Amoeba</name>
    <dbReference type="NCBI Taxonomy" id="5762"/>
    <lineage>
        <taxon>Eukaryota</taxon>
        <taxon>Discoba</taxon>
        <taxon>Heterolobosea</taxon>
        <taxon>Tetramitia</taxon>
        <taxon>Eutetramitia</taxon>
        <taxon>Vahlkampfiidae</taxon>
        <taxon>Naegleria</taxon>
    </lineage>
</organism>
<comment type="similarity">
    <text evidence="1">Belongs to the COQ10 family.</text>
</comment>
<dbReference type="GO" id="GO:0045333">
    <property type="term" value="P:cellular respiration"/>
    <property type="evidence" value="ECO:0007669"/>
    <property type="project" value="InterPro"/>
</dbReference>
<dbReference type="OrthoDB" id="292693at2759"/>
<dbReference type="InterPro" id="IPR044996">
    <property type="entry name" value="COQ10-like"/>
</dbReference>
<dbReference type="AlphaFoldDB" id="D2V743"/>
<dbReference type="VEuPathDB" id="AmoebaDB:NAEGRDRAFT_4375"/>
<evidence type="ECO:0000313" key="6">
    <source>
        <dbReference type="Proteomes" id="UP000006671"/>
    </source>
</evidence>
<dbReference type="InterPro" id="IPR005031">
    <property type="entry name" value="COQ10_START"/>
</dbReference>
<dbReference type="Gene3D" id="3.30.530.20">
    <property type="match status" value="1"/>
</dbReference>
<dbReference type="EMBL" id="GG738855">
    <property type="protein sequence ID" value="EFC47305.1"/>
    <property type="molecule type" value="Genomic_DNA"/>
</dbReference>
<comment type="function">
    <text evidence="3">Required for the function of coenzyme Q in the respiratory chain. May serve as a chaperone or may be involved in the transport of Q6 from its site of synthesis to the catalytic sites of the respiratory complexes.</text>
</comment>
<dbReference type="STRING" id="5762.D2V743"/>
<accession>D2V743</accession>
<protein>
    <submittedName>
        <fullName evidence="5">Predicted protein</fullName>
    </submittedName>
</protein>
<dbReference type="InterPro" id="IPR023393">
    <property type="entry name" value="START-like_dom_sf"/>
</dbReference>
<dbReference type="CDD" id="cd07813">
    <property type="entry name" value="COQ10p_like"/>
    <property type="match status" value="1"/>
</dbReference>
<evidence type="ECO:0000256" key="3">
    <source>
        <dbReference type="ARBA" id="ARBA00024947"/>
    </source>
</evidence>
<dbReference type="eggNOG" id="KOG3177">
    <property type="taxonomic scope" value="Eukaryota"/>
</dbReference>
<comment type="subunit">
    <text evidence="2">Interacts with coenzyme Q.</text>
</comment>
<gene>
    <name evidence="5" type="ORF">NAEGRDRAFT_4375</name>
</gene>
<reference evidence="5 6" key="1">
    <citation type="journal article" date="2010" name="Cell">
        <title>The genome of Naegleria gruberi illuminates early eukaryotic versatility.</title>
        <authorList>
            <person name="Fritz-Laylin L.K."/>
            <person name="Prochnik S.E."/>
            <person name="Ginger M.L."/>
            <person name="Dacks J.B."/>
            <person name="Carpenter M.L."/>
            <person name="Field M.C."/>
            <person name="Kuo A."/>
            <person name="Paredez A."/>
            <person name="Chapman J."/>
            <person name="Pham J."/>
            <person name="Shu S."/>
            <person name="Neupane R."/>
            <person name="Cipriano M."/>
            <person name="Mancuso J."/>
            <person name="Tu H."/>
            <person name="Salamov A."/>
            <person name="Lindquist E."/>
            <person name="Shapiro H."/>
            <person name="Lucas S."/>
            <person name="Grigoriev I.V."/>
            <person name="Cande W.Z."/>
            <person name="Fulton C."/>
            <person name="Rokhsar D.S."/>
            <person name="Dawson S.C."/>
        </authorList>
    </citation>
    <scope>NUCLEOTIDE SEQUENCE [LARGE SCALE GENOMIC DNA]</scope>
    <source>
        <strain evidence="5 6">NEG-M</strain>
    </source>
</reference>
<dbReference type="PANTHER" id="PTHR12901">
    <property type="entry name" value="SPERM PROTEIN HOMOLOG"/>
    <property type="match status" value="1"/>
</dbReference>
<proteinExistence type="inferred from homology"/>
<name>D2V743_NAEGR</name>
<dbReference type="KEGG" id="ngr:NAEGRDRAFT_4375"/>
<dbReference type="SUPFAM" id="SSF55961">
    <property type="entry name" value="Bet v1-like"/>
    <property type="match status" value="1"/>
</dbReference>
<dbReference type="GO" id="GO:0005739">
    <property type="term" value="C:mitochondrion"/>
    <property type="evidence" value="ECO:0007669"/>
    <property type="project" value="TreeGrafter"/>
</dbReference>